<dbReference type="Proteomes" id="UP000180166">
    <property type="component" value="Chromosome"/>
</dbReference>
<organism evidence="3 4">
    <name type="scientific">Nocardia seriolae</name>
    <dbReference type="NCBI Taxonomy" id="37332"/>
    <lineage>
        <taxon>Bacteria</taxon>
        <taxon>Bacillati</taxon>
        <taxon>Actinomycetota</taxon>
        <taxon>Actinomycetes</taxon>
        <taxon>Mycobacteriales</taxon>
        <taxon>Nocardiaceae</taxon>
        <taxon>Nocardia</taxon>
    </lineage>
</organism>
<reference evidence="3 4" key="1">
    <citation type="submission" date="2016-10" db="EMBL/GenBank/DDBJ databases">
        <title>Genome sequence of Nocardia seriolae strain EM150506, isolated from Anguila japonica.</title>
        <authorList>
            <person name="Han H.-J."/>
        </authorList>
    </citation>
    <scope>NUCLEOTIDE SEQUENCE [LARGE SCALE GENOMIC DNA]</scope>
    <source>
        <strain evidence="3 4">EM150506</strain>
    </source>
</reference>
<proteinExistence type="predicted"/>
<dbReference type="RefSeq" id="WP_071343450.1">
    <property type="nucleotide sequence ID" value="NZ_CP017839.1"/>
</dbReference>
<accession>A0ABC8ALL5</accession>
<feature type="compositionally biased region" description="Gly residues" evidence="1">
    <location>
        <begin position="66"/>
        <end position="75"/>
    </location>
</feature>
<evidence type="ECO:0000256" key="2">
    <source>
        <dbReference type="SAM" id="SignalP"/>
    </source>
</evidence>
<dbReference type="EMBL" id="CP017839">
    <property type="protein sequence ID" value="APA94951.1"/>
    <property type="molecule type" value="Genomic_DNA"/>
</dbReference>
<dbReference type="PROSITE" id="PS51257">
    <property type="entry name" value="PROKAR_LIPOPROTEIN"/>
    <property type="match status" value="1"/>
</dbReference>
<dbReference type="AlphaFoldDB" id="A0ABC8ALL5"/>
<protein>
    <submittedName>
        <fullName evidence="3">Uncharacterized protein</fullName>
    </submittedName>
</protein>
<dbReference type="KEGG" id="nsr:NS506_00876"/>
<evidence type="ECO:0000256" key="1">
    <source>
        <dbReference type="SAM" id="MobiDB-lite"/>
    </source>
</evidence>
<keyword evidence="2" id="KW-0732">Signal</keyword>
<feature type="signal peptide" evidence="2">
    <location>
        <begin position="1"/>
        <end position="29"/>
    </location>
</feature>
<evidence type="ECO:0000313" key="3">
    <source>
        <dbReference type="EMBL" id="APA94951.1"/>
    </source>
</evidence>
<feature type="region of interest" description="Disordered" evidence="1">
    <location>
        <begin position="36"/>
        <end position="75"/>
    </location>
</feature>
<name>A0ABC8ALL5_9NOCA</name>
<evidence type="ECO:0000313" key="4">
    <source>
        <dbReference type="Proteomes" id="UP000180166"/>
    </source>
</evidence>
<feature type="chain" id="PRO_5044826377" evidence="2">
    <location>
        <begin position="30"/>
        <end position="75"/>
    </location>
</feature>
<gene>
    <name evidence="3" type="ORF">NS506_00876</name>
</gene>
<feature type="compositionally biased region" description="Low complexity" evidence="1">
    <location>
        <begin position="39"/>
        <end position="53"/>
    </location>
</feature>
<sequence>MSTTLVRRAGPVTATLTMAVGIACGAALAGDPTAMSSIPTGTATPPTTTTDPTVNPGRPDCPDTGTTGGYGRLCQ</sequence>